<evidence type="ECO:0000313" key="1">
    <source>
        <dbReference type="EMBL" id="KIY70794.1"/>
    </source>
</evidence>
<gene>
    <name evidence="1" type="ORF">CYLTODRAFT_487809</name>
</gene>
<dbReference type="EMBL" id="KN880463">
    <property type="protein sequence ID" value="KIY70794.1"/>
    <property type="molecule type" value="Genomic_DNA"/>
</dbReference>
<accession>A0A0D7BKY9</accession>
<reference evidence="1 2" key="1">
    <citation type="journal article" date="2015" name="Fungal Genet. Biol.">
        <title>Evolution of novel wood decay mechanisms in Agaricales revealed by the genome sequences of Fistulina hepatica and Cylindrobasidium torrendii.</title>
        <authorList>
            <person name="Floudas D."/>
            <person name="Held B.W."/>
            <person name="Riley R."/>
            <person name="Nagy L.G."/>
            <person name="Koehler G."/>
            <person name="Ransdell A.S."/>
            <person name="Younus H."/>
            <person name="Chow J."/>
            <person name="Chiniquy J."/>
            <person name="Lipzen A."/>
            <person name="Tritt A."/>
            <person name="Sun H."/>
            <person name="Haridas S."/>
            <person name="LaButti K."/>
            <person name="Ohm R.A."/>
            <person name="Kues U."/>
            <person name="Blanchette R.A."/>
            <person name="Grigoriev I.V."/>
            <person name="Minto R.E."/>
            <person name="Hibbett D.S."/>
        </authorList>
    </citation>
    <scope>NUCLEOTIDE SEQUENCE [LARGE SCALE GENOMIC DNA]</scope>
    <source>
        <strain evidence="1 2">FP15055 ss-10</strain>
    </source>
</reference>
<protein>
    <recommendedName>
        <fullName evidence="3">F-box domain-containing protein</fullName>
    </recommendedName>
</protein>
<dbReference type="OrthoDB" id="2745898at2759"/>
<dbReference type="AlphaFoldDB" id="A0A0D7BKY9"/>
<evidence type="ECO:0008006" key="3">
    <source>
        <dbReference type="Google" id="ProtNLM"/>
    </source>
</evidence>
<sequence length="397" mass="45008">MSVSVIIARLFHFQSGHSRVPTLPQELLDLIIDHLASTTDKKTLMACALTNKAFLDRARTHLFGDVVLTPQSAAKFTTASHPPFSHVRHLRLIGLGQTALKWEQLDFSATHIRQLSLINVDAGLLLQMKWTPTIESLYLNFIRVESLDKFYQLMRNFPQLRHLTLYQFYCCGEGEHTEASEHQHQVRIPLRTLELSFRYSRSDVVDMLTSPRSPFVLDDLEELTIKPNAMDTDGLLRISDALQVGGDSLATLNVGPFRMHGLADDIPIPRLTSFRVLRVSVSDRAIHQNLIDWWTTLFSTSSTSWDLQHLTVNAAVHLLDWDSLSGGGRFHCFAEKEKWERLASALVGKQMSALRTVTIRLELKEGPLQYLKDIKAVIERALERTSANFKTVVDLCP</sequence>
<keyword evidence="2" id="KW-1185">Reference proteome</keyword>
<name>A0A0D7BKY9_9AGAR</name>
<dbReference type="SUPFAM" id="SSF52047">
    <property type="entry name" value="RNI-like"/>
    <property type="match status" value="1"/>
</dbReference>
<dbReference type="InterPro" id="IPR032675">
    <property type="entry name" value="LRR_dom_sf"/>
</dbReference>
<dbReference type="Gene3D" id="3.80.10.10">
    <property type="entry name" value="Ribonuclease Inhibitor"/>
    <property type="match status" value="1"/>
</dbReference>
<dbReference type="Proteomes" id="UP000054007">
    <property type="component" value="Unassembled WGS sequence"/>
</dbReference>
<evidence type="ECO:0000313" key="2">
    <source>
        <dbReference type="Proteomes" id="UP000054007"/>
    </source>
</evidence>
<dbReference type="STRING" id="1314674.A0A0D7BKY9"/>
<organism evidence="1 2">
    <name type="scientific">Cylindrobasidium torrendii FP15055 ss-10</name>
    <dbReference type="NCBI Taxonomy" id="1314674"/>
    <lineage>
        <taxon>Eukaryota</taxon>
        <taxon>Fungi</taxon>
        <taxon>Dikarya</taxon>
        <taxon>Basidiomycota</taxon>
        <taxon>Agaricomycotina</taxon>
        <taxon>Agaricomycetes</taxon>
        <taxon>Agaricomycetidae</taxon>
        <taxon>Agaricales</taxon>
        <taxon>Marasmiineae</taxon>
        <taxon>Physalacriaceae</taxon>
        <taxon>Cylindrobasidium</taxon>
    </lineage>
</organism>
<proteinExistence type="predicted"/>